<dbReference type="Proteomes" id="UP000235786">
    <property type="component" value="Unassembled WGS sequence"/>
</dbReference>
<gene>
    <name evidence="2" type="ORF">L207DRAFT_586424</name>
</gene>
<reference evidence="2 3" key="1">
    <citation type="submission" date="2016-04" db="EMBL/GenBank/DDBJ databases">
        <title>A degradative enzymes factory behind the ericoid mycorrhizal symbiosis.</title>
        <authorList>
            <consortium name="DOE Joint Genome Institute"/>
            <person name="Martino E."/>
            <person name="Morin E."/>
            <person name="Grelet G."/>
            <person name="Kuo A."/>
            <person name="Kohler A."/>
            <person name="Daghino S."/>
            <person name="Barry K."/>
            <person name="Choi C."/>
            <person name="Cichocki N."/>
            <person name="Clum A."/>
            <person name="Copeland A."/>
            <person name="Hainaut M."/>
            <person name="Haridas S."/>
            <person name="Labutti K."/>
            <person name="Lindquist E."/>
            <person name="Lipzen A."/>
            <person name="Khouja H.-R."/>
            <person name="Murat C."/>
            <person name="Ohm R."/>
            <person name="Olson A."/>
            <person name="Spatafora J."/>
            <person name="Veneault-Fourrey C."/>
            <person name="Henrissat B."/>
            <person name="Grigoriev I."/>
            <person name="Martin F."/>
            <person name="Perotto S."/>
        </authorList>
    </citation>
    <scope>NUCLEOTIDE SEQUENCE [LARGE SCALE GENOMIC DNA]</scope>
    <source>
        <strain evidence="2 3">F</strain>
    </source>
</reference>
<name>A0A2J6RDY7_HYAVF</name>
<dbReference type="AlphaFoldDB" id="A0A2J6RDY7"/>
<proteinExistence type="predicted"/>
<sequence>MLYQSQLDEIWIKLINGGAERTIKGPVPSRATYLQVVCMMFCRSEEGPSPERLPVEIKSYLAERRLWVYYFGDDIPFPGIDPRVDPKPAIKNKLHLLQKWQGQHYRQGYEPQFGWDPKTGRPWFAYSCFAAQAYPAFCPHQVYLNELHRLTPTFVLRYERLGQGQDRSILLWPEFKRKEDITNINHQALFNCLRAFLSEWTSNWGEWSNGNWRVPISEAFTQFQERPQLILQTLPLPVEFSFDLAFSHRQPRITSGLRAPSISTLTPLPIHGTSSSLPPRAKRPSSPSPDEGRIKRRKGGLSDIKSSEGAHERSNENTITSGLSLGTGGLAIRSRPLARLEGEPKKGDDINKNVDPGQAGRGGTFY</sequence>
<feature type="region of interest" description="Disordered" evidence="1">
    <location>
        <begin position="257"/>
        <end position="366"/>
    </location>
</feature>
<dbReference type="EMBL" id="KZ613950">
    <property type="protein sequence ID" value="PMD36728.1"/>
    <property type="molecule type" value="Genomic_DNA"/>
</dbReference>
<feature type="compositionally biased region" description="Basic and acidic residues" evidence="1">
    <location>
        <begin position="338"/>
        <end position="352"/>
    </location>
</feature>
<protein>
    <submittedName>
        <fullName evidence="2">Uncharacterized protein</fullName>
    </submittedName>
</protein>
<feature type="compositionally biased region" description="Basic and acidic residues" evidence="1">
    <location>
        <begin position="305"/>
        <end position="315"/>
    </location>
</feature>
<keyword evidence="3" id="KW-1185">Reference proteome</keyword>
<organism evidence="2 3">
    <name type="scientific">Hyaloscypha variabilis (strain UAMH 11265 / GT02V1 / F)</name>
    <name type="common">Meliniomyces variabilis</name>
    <dbReference type="NCBI Taxonomy" id="1149755"/>
    <lineage>
        <taxon>Eukaryota</taxon>
        <taxon>Fungi</taxon>
        <taxon>Dikarya</taxon>
        <taxon>Ascomycota</taxon>
        <taxon>Pezizomycotina</taxon>
        <taxon>Leotiomycetes</taxon>
        <taxon>Helotiales</taxon>
        <taxon>Hyaloscyphaceae</taxon>
        <taxon>Hyaloscypha</taxon>
        <taxon>Hyaloscypha variabilis</taxon>
    </lineage>
</organism>
<evidence type="ECO:0000256" key="1">
    <source>
        <dbReference type="SAM" id="MobiDB-lite"/>
    </source>
</evidence>
<evidence type="ECO:0000313" key="2">
    <source>
        <dbReference type="EMBL" id="PMD36728.1"/>
    </source>
</evidence>
<accession>A0A2J6RDY7</accession>
<dbReference type="OrthoDB" id="3560725at2759"/>
<feature type="compositionally biased region" description="Low complexity" evidence="1">
    <location>
        <begin position="274"/>
        <end position="289"/>
    </location>
</feature>
<evidence type="ECO:0000313" key="3">
    <source>
        <dbReference type="Proteomes" id="UP000235786"/>
    </source>
</evidence>